<accession>A0A1H6IQ89</accession>
<evidence type="ECO:0000313" key="2">
    <source>
        <dbReference type="EMBL" id="SEH50161.1"/>
    </source>
</evidence>
<evidence type="ECO:0000259" key="1">
    <source>
        <dbReference type="Pfam" id="PF02589"/>
    </source>
</evidence>
<dbReference type="Pfam" id="PF02589">
    <property type="entry name" value="LUD_dom"/>
    <property type="match status" value="1"/>
</dbReference>
<feature type="domain" description="LUD" evidence="1">
    <location>
        <begin position="55"/>
        <end position="164"/>
    </location>
</feature>
<dbReference type="EMBL" id="FNWU01000003">
    <property type="protein sequence ID" value="SEH50161.1"/>
    <property type="molecule type" value="Genomic_DNA"/>
</dbReference>
<reference evidence="2 3" key="1">
    <citation type="submission" date="2016-10" db="EMBL/GenBank/DDBJ databases">
        <authorList>
            <person name="de Groot N.N."/>
        </authorList>
    </citation>
    <scope>NUCLEOTIDE SEQUENCE [LARGE SCALE GENOMIC DNA]</scope>
    <source>
        <strain evidence="2 3">IBRC-M10418</strain>
    </source>
</reference>
<dbReference type="OrthoDB" id="199019at2157"/>
<dbReference type="AlphaFoldDB" id="A0A1H6IQ89"/>
<dbReference type="InterPro" id="IPR003741">
    <property type="entry name" value="LUD_dom"/>
</dbReference>
<dbReference type="PANTHER" id="PTHR43682">
    <property type="entry name" value="LACTATE UTILIZATION PROTEIN C"/>
    <property type="match status" value="1"/>
</dbReference>
<dbReference type="Proteomes" id="UP000199215">
    <property type="component" value="Unassembled WGS sequence"/>
</dbReference>
<proteinExistence type="predicted"/>
<gene>
    <name evidence="2" type="ORF">SAMN05192561_103182</name>
</gene>
<dbReference type="RefSeq" id="WP_218143041.1">
    <property type="nucleotide sequence ID" value="NZ_FNWU01000003.1"/>
</dbReference>
<evidence type="ECO:0000313" key="3">
    <source>
        <dbReference type="Proteomes" id="UP000199215"/>
    </source>
</evidence>
<dbReference type="InterPro" id="IPR024185">
    <property type="entry name" value="FTHF_cligase-like_sf"/>
</dbReference>
<dbReference type="STRING" id="1267564.SAMN05192561_103182"/>
<protein>
    <submittedName>
        <fullName evidence="2">L-lactate dehydrogenase complex protein LldG</fullName>
    </submittedName>
</protein>
<dbReference type="PANTHER" id="PTHR43682:SF1">
    <property type="entry name" value="LACTATE UTILIZATION PROTEIN C"/>
    <property type="match status" value="1"/>
</dbReference>
<dbReference type="Gene3D" id="3.40.50.10420">
    <property type="entry name" value="NagB/RpiA/CoA transferase-like"/>
    <property type="match status" value="1"/>
</dbReference>
<dbReference type="SUPFAM" id="SSF100950">
    <property type="entry name" value="NagB/RpiA/CoA transferase-like"/>
    <property type="match status" value="1"/>
</dbReference>
<keyword evidence="3" id="KW-1185">Reference proteome</keyword>
<name>A0A1H6IQ89_9EURY</name>
<sequence length="167" mass="17031">MSGRVTRFEQSATQGPTTVDRIHADEFDDALADVLEGPAVGAPLPFEGVSLPQDVTRNPTPRELRNARIGVTPVGPAVADLGSVVVRSGAEGAEQISLYPDTHVAVLAASDIQPTIADAITEIGARVASGLTSAVLATGPSGTGDMGSVVYGAHGPSSVHVIVLEDR</sequence>
<dbReference type="InterPro" id="IPR037171">
    <property type="entry name" value="NagB/RpiA_transferase-like"/>
</dbReference>
<organism evidence="2 3">
    <name type="scientific">Halopenitus malekzadehii</name>
    <dbReference type="NCBI Taxonomy" id="1267564"/>
    <lineage>
        <taxon>Archaea</taxon>
        <taxon>Methanobacteriati</taxon>
        <taxon>Methanobacteriota</taxon>
        <taxon>Stenosarchaea group</taxon>
        <taxon>Halobacteria</taxon>
        <taxon>Halobacteriales</taxon>
        <taxon>Haloferacaceae</taxon>
        <taxon>Halopenitus</taxon>
    </lineage>
</organism>